<dbReference type="GO" id="GO:0003677">
    <property type="term" value="F:DNA binding"/>
    <property type="evidence" value="ECO:0007669"/>
    <property type="project" value="UniProtKB-UniRule"/>
</dbReference>
<dbReference type="Pfam" id="PF02732">
    <property type="entry name" value="ERCC4"/>
    <property type="match status" value="1"/>
</dbReference>
<name>A0A9P6PNY6_9FUNG</name>
<evidence type="ECO:0000256" key="9">
    <source>
        <dbReference type="ARBA" id="ARBA00022842"/>
    </source>
</evidence>
<comment type="cofactor">
    <cofactor evidence="1 14">
        <name>Mg(2+)</name>
        <dbReference type="ChEBI" id="CHEBI:18420"/>
    </cofactor>
</comment>
<keyword evidence="4 14" id="KW-0540">Nuclease</keyword>
<keyword evidence="11 14" id="KW-0234">DNA repair</keyword>
<keyword evidence="18" id="KW-1185">Reference proteome</keyword>
<dbReference type="InterPro" id="IPR047416">
    <property type="entry name" value="XPF_nuclease_Mus81"/>
</dbReference>
<evidence type="ECO:0000256" key="11">
    <source>
        <dbReference type="ARBA" id="ARBA00023204"/>
    </source>
</evidence>
<dbReference type="Pfam" id="PF21136">
    <property type="entry name" value="WHD_MUS81"/>
    <property type="match status" value="1"/>
</dbReference>
<dbReference type="PANTHER" id="PTHR13451:SF0">
    <property type="entry name" value="CROSSOVER JUNCTION ENDONUCLEASE MUS81"/>
    <property type="match status" value="1"/>
</dbReference>
<dbReference type="OrthoDB" id="5963188at2759"/>
<comment type="subcellular location">
    <subcellularLocation>
        <location evidence="2 14">Nucleus</location>
    </subcellularLocation>
</comment>
<feature type="region of interest" description="Disordered" evidence="15">
    <location>
        <begin position="13"/>
        <end position="50"/>
    </location>
</feature>
<evidence type="ECO:0000256" key="1">
    <source>
        <dbReference type="ARBA" id="ARBA00001946"/>
    </source>
</evidence>
<dbReference type="InterPro" id="IPR006166">
    <property type="entry name" value="ERCC4_domain"/>
</dbReference>
<organism evidence="17 18">
    <name type="scientific">Mortierella polycephala</name>
    <dbReference type="NCBI Taxonomy" id="41804"/>
    <lineage>
        <taxon>Eukaryota</taxon>
        <taxon>Fungi</taxon>
        <taxon>Fungi incertae sedis</taxon>
        <taxon>Mucoromycota</taxon>
        <taxon>Mortierellomycotina</taxon>
        <taxon>Mortierellomycetes</taxon>
        <taxon>Mortierellales</taxon>
        <taxon>Mortierellaceae</taxon>
        <taxon>Mortierella</taxon>
    </lineage>
</organism>
<keyword evidence="12 14" id="KW-0539">Nucleus</keyword>
<accession>A0A9P6PNY6</accession>
<evidence type="ECO:0000256" key="13">
    <source>
        <dbReference type="ARBA" id="ARBA00023254"/>
    </source>
</evidence>
<dbReference type="Gene3D" id="1.10.150.670">
    <property type="entry name" value="Crossover junction endonuclease EME1, DNA-binding domain"/>
    <property type="match status" value="1"/>
</dbReference>
<evidence type="ECO:0000256" key="14">
    <source>
        <dbReference type="RuleBase" id="RU369042"/>
    </source>
</evidence>
<evidence type="ECO:0000256" key="12">
    <source>
        <dbReference type="ARBA" id="ARBA00023242"/>
    </source>
</evidence>
<dbReference type="CDD" id="cd21036">
    <property type="entry name" value="WH_MUS81"/>
    <property type="match status" value="1"/>
</dbReference>
<dbReference type="GO" id="GO:0000712">
    <property type="term" value="P:resolution of meiotic recombination intermediates"/>
    <property type="evidence" value="ECO:0007669"/>
    <property type="project" value="TreeGrafter"/>
</dbReference>
<dbReference type="InterPro" id="IPR011335">
    <property type="entry name" value="Restrct_endonuc-II-like"/>
</dbReference>
<dbReference type="CDD" id="cd20074">
    <property type="entry name" value="XPF_nuclease_Mus81"/>
    <property type="match status" value="1"/>
</dbReference>
<dbReference type="GO" id="GO:0006308">
    <property type="term" value="P:DNA catabolic process"/>
    <property type="evidence" value="ECO:0007669"/>
    <property type="project" value="UniProtKB-UniRule"/>
</dbReference>
<keyword evidence="8 14" id="KW-0378">Hydrolase</keyword>
<dbReference type="InterPro" id="IPR047417">
    <property type="entry name" value="WHD_MUS81"/>
</dbReference>
<dbReference type="FunFam" id="1.10.10.10:FF:000307">
    <property type="entry name" value="Crossover junction endonuclease MUS81"/>
    <property type="match status" value="1"/>
</dbReference>
<dbReference type="InterPro" id="IPR036388">
    <property type="entry name" value="WH-like_DNA-bd_sf"/>
</dbReference>
<dbReference type="GO" id="GO:0031573">
    <property type="term" value="P:mitotic intra-S DNA damage checkpoint signaling"/>
    <property type="evidence" value="ECO:0007669"/>
    <property type="project" value="TreeGrafter"/>
</dbReference>
<dbReference type="FunFam" id="3.40.50.10130:FF:000003">
    <property type="entry name" value="Crossover junction endonuclease MUS81"/>
    <property type="match status" value="1"/>
</dbReference>
<dbReference type="GO" id="GO:0000727">
    <property type="term" value="P:double-strand break repair via break-induced replication"/>
    <property type="evidence" value="ECO:0007669"/>
    <property type="project" value="UniProtKB-UniRule"/>
</dbReference>
<dbReference type="PANTHER" id="PTHR13451">
    <property type="entry name" value="CLASS II CROSSOVER JUNCTION ENDONUCLEASE MUS81"/>
    <property type="match status" value="1"/>
</dbReference>
<dbReference type="GO" id="GO:0048257">
    <property type="term" value="F:3'-flap endonuclease activity"/>
    <property type="evidence" value="ECO:0007669"/>
    <property type="project" value="TreeGrafter"/>
</dbReference>
<dbReference type="GO" id="GO:0048476">
    <property type="term" value="C:Holliday junction resolvase complex"/>
    <property type="evidence" value="ECO:0007669"/>
    <property type="project" value="UniProtKB-UniRule"/>
</dbReference>
<comment type="caution">
    <text evidence="17">The sequence shown here is derived from an EMBL/GenBank/DDBJ whole genome shotgun (WGS) entry which is preliminary data.</text>
</comment>
<dbReference type="EC" id="3.1.22.-" evidence="14"/>
<dbReference type="Gene3D" id="3.40.50.10130">
    <property type="match status" value="1"/>
</dbReference>
<keyword evidence="5 14" id="KW-0479">Metal-binding</keyword>
<feature type="compositionally biased region" description="Low complexity" evidence="15">
    <location>
        <begin position="250"/>
        <end position="259"/>
    </location>
</feature>
<dbReference type="InterPro" id="IPR042530">
    <property type="entry name" value="EME1/EME2_C"/>
</dbReference>
<evidence type="ECO:0000256" key="8">
    <source>
        <dbReference type="ARBA" id="ARBA00022801"/>
    </source>
</evidence>
<dbReference type="GO" id="GO:0005634">
    <property type="term" value="C:nucleus"/>
    <property type="evidence" value="ECO:0007669"/>
    <property type="project" value="UniProtKB-SubCell"/>
</dbReference>
<feature type="region of interest" description="Disordered" evidence="15">
    <location>
        <begin position="336"/>
        <end position="379"/>
    </location>
</feature>
<comment type="function">
    <text evidence="14">Interacts with EME1 to form a DNA structure-specific endonuclease with substrate preference for branched DNA structures with a 5'-end at the branch nick. Typical substrates include 3'-flap structures, D-loops, replication forks and nicked Holliday junctions. May be required in mitosis for the processing of stalled or collapsed replication fork intermediates. May be required in meiosis for the repair of meiosis-specific double strand breaks subsequent to single-end invasion (SEI).</text>
</comment>
<reference evidence="17" key="1">
    <citation type="journal article" date="2020" name="Fungal Divers.">
        <title>Resolving the Mortierellaceae phylogeny through synthesis of multi-gene phylogenetics and phylogenomics.</title>
        <authorList>
            <person name="Vandepol N."/>
            <person name="Liber J."/>
            <person name="Desiro A."/>
            <person name="Na H."/>
            <person name="Kennedy M."/>
            <person name="Barry K."/>
            <person name="Grigoriev I.V."/>
            <person name="Miller A.N."/>
            <person name="O'Donnell K."/>
            <person name="Stajich J.E."/>
            <person name="Bonito G."/>
        </authorList>
    </citation>
    <scope>NUCLEOTIDE SEQUENCE</scope>
    <source>
        <strain evidence="17">KOD948</strain>
    </source>
</reference>
<evidence type="ECO:0000313" key="18">
    <source>
        <dbReference type="Proteomes" id="UP000726737"/>
    </source>
</evidence>
<keyword evidence="10 14" id="KW-0233">DNA recombination</keyword>
<dbReference type="SMART" id="SM00891">
    <property type="entry name" value="ERCC4"/>
    <property type="match status" value="1"/>
</dbReference>
<evidence type="ECO:0000256" key="3">
    <source>
        <dbReference type="ARBA" id="ARBA00010015"/>
    </source>
</evidence>
<keyword evidence="6 14" id="KW-0255">Endonuclease</keyword>
<feature type="compositionally biased region" description="Polar residues" evidence="15">
    <location>
        <begin position="357"/>
        <end position="379"/>
    </location>
</feature>
<protein>
    <recommendedName>
        <fullName evidence="14">Crossover junction endonuclease MUS81</fullName>
        <ecNumber evidence="14">3.1.22.-</ecNumber>
    </recommendedName>
</protein>
<evidence type="ECO:0000256" key="2">
    <source>
        <dbReference type="ARBA" id="ARBA00004123"/>
    </source>
</evidence>
<feature type="region of interest" description="Disordered" evidence="15">
    <location>
        <begin position="245"/>
        <end position="269"/>
    </location>
</feature>
<gene>
    <name evidence="17" type="primary">MUS81</name>
    <name evidence="17" type="ORF">BG011_009368</name>
</gene>
<dbReference type="GO" id="GO:0046872">
    <property type="term" value="F:metal ion binding"/>
    <property type="evidence" value="ECO:0007669"/>
    <property type="project" value="UniProtKB-UniRule"/>
</dbReference>
<evidence type="ECO:0000256" key="10">
    <source>
        <dbReference type="ARBA" id="ARBA00023172"/>
    </source>
</evidence>
<feature type="domain" description="ERCC4" evidence="16">
    <location>
        <begin position="456"/>
        <end position="557"/>
    </location>
</feature>
<dbReference type="Gene3D" id="1.10.10.10">
    <property type="entry name" value="Winged helix-like DNA-binding domain superfamily/Winged helix DNA-binding domain"/>
    <property type="match status" value="1"/>
</dbReference>
<keyword evidence="7 14" id="KW-0227">DNA damage</keyword>
<evidence type="ECO:0000259" key="16">
    <source>
        <dbReference type="SMART" id="SM00891"/>
    </source>
</evidence>
<dbReference type="GO" id="GO:0008821">
    <property type="term" value="F:crossover junction DNA endonuclease activity"/>
    <property type="evidence" value="ECO:0007669"/>
    <property type="project" value="UniProtKB-UniRule"/>
</dbReference>
<evidence type="ECO:0000256" key="6">
    <source>
        <dbReference type="ARBA" id="ARBA00022759"/>
    </source>
</evidence>
<evidence type="ECO:0000256" key="5">
    <source>
        <dbReference type="ARBA" id="ARBA00022723"/>
    </source>
</evidence>
<dbReference type="SUPFAM" id="SSF52980">
    <property type="entry name" value="Restriction endonuclease-like"/>
    <property type="match status" value="1"/>
</dbReference>
<evidence type="ECO:0000313" key="17">
    <source>
        <dbReference type="EMBL" id="KAG0249375.1"/>
    </source>
</evidence>
<keyword evidence="13" id="KW-0469">Meiosis</keyword>
<proteinExistence type="inferred from homology"/>
<dbReference type="EMBL" id="JAAAJA010000830">
    <property type="protein sequence ID" value="KAG0249375.1"/>
    <property type="molecule type" value="Genomic_DNA"/>
</dbReference>
<evidence type="ECO:0000256" key="7">
    <source>
        <dbReference type="ARBA" id="ARBA00022763"/>
    </source>
</evidence>
<evidence type="ECO:0000256" key="4">
    <source>
        <dbReference type="ARBA" id="ARBA00022722"/>
    </source>
</evidence>
<dbReference type="Proteomes" id="UP000726737">
    <property type="component" value="Unassembled WGS sequence"/>
</dbReference>
<evidence type="ECO:0000256" key="15">
    <source>
        <dbReference type="SAM" id="MobiDB-lite"/>
    </source>
</evidence>
<dbReference type="AlphaFoldDB" id="A0A9P6PNY6"/>
<comment type="subunit">
    <text evidence="14">Interacts with EME1.</text>
</comment>
<dbReference type="InterPro" id="IPR033309">
    <property type="entry name" value="Mus81"/>
</dbReference>
<comment type="similarity">
    <text evidence="3 14">Belongs to the XPF family.</text>
</comment>
<keyword evidence="9 14" id="KW-0460">Magnesium</keyword>
<sequence length="743" mass="82330">MLEKKLAEYCKANDLPMPTSKRRKPRPVAGGVNVAEEEEGPKPKKARARVQKTYVPTYRSGPYAILLTLLDEKTSTGEGRLTKHEITTRGQVYCDASLTNPEHGKFYTAWDSMKTLIGKNLIYQSGRNYYLTDEGADIAKRMRTIASEAGPDVSAPANIDDEHEPIHDPSISRRLSNHDIGGQDTLSVLGHAQGSFEKHQSVTKSNTAMETMTLRTTRAVESRTTHNIGIDYDFDYQDSYDAWSDPRAGSGSSTSDQSSAKWRANSHTSTSYNIHASTSAKIKLEGDAKNQPVTILSDSEDDTDSAMTFNSHLCSSGSQSQILVDPTAPLSRHSLLSSSATQRGHASLGLKRVPTSALLSKQPTQTQYRPSTEIDSSAATSYPLSAASKVIGVPRSGSSSRSGLQDFSGSNHNPFSHLRSTSFTRIHSANLSSSVSIEKLARFHPIIFPPGTFEICLVLDIREVRTQTDRDYIGEKLKEKGIPTIKRALDLGDVIWVARLKDRSSTGPDELVLDYIVERKRMDDLVSSIKDGRFNEQKFRLRRSGLGHVIYLVETHRIGETYDIGADAIRTAMTQVQVNDSFFLKRTNHTDQTIEYLVSITEALRRLYESETLYAIPDEAIDRGTFLSLQSHLSQNFPDRTYLTSYSSFGSLNGKSETLVVRDTFVKMLMTIRGVSSEKAEELARVYGTPRALFSALDEAGDQVSQAQRRAILMRAVSNVGRKKIGPGLSTKVADIWYAQRYP</sequence>